<dbReference type="PIRSF" id="PIRSF009120">
    <property type="entry name" value="UCP009120_prtse"/>
    <property type="match status" value="1"/>
</dbReference>
<dbReference type="OrthoDB" id="9786336at2"/>
<dbReference type="Gene3D" id="3.60.20.10">
    <property type="entry name" value="Glutamine Phosphoribosylpyrophosphate, subunit 1, domain 1"/>
    <property type="match status" value="1"/>
</dbReference>
<dbReference type="STRING" id="694327.DFW101_0378"/>
<dbReference type="eggNOG" id="COG3484">
    <property type="taxonomic scope" value="Bacteria"/>
</dbReference>
<sequence length="255" mass="28380">MTFCLGITVEEGLVGIADTRITSGNELTSAQKVTTYQNGNGAFFLMTSGLRSVRDKTLTYFDETLEVRSEPFDKLYKAVNAFAAELRRVGTEDKAFLADSGLRFDLCALIGGQLTGDRSHKLFLVYPEGNWVEITPGTPYHIIGEGGYGKPVLDRTLKYSDSLRMALKVGCLAFDSTRISASDVDFPIDVVLYHKGCLDLVQHRYEKEDLAEISSWWQEHLRGLVHDLPSEWIDNVASKLTKVSHRAACDPLPPK</sequence>
<name>G7QD89_9BACT</name>
<dbReference type="Proteomes" id="UP000004662">
    <property type="component" value="Chromosome"/>
</dbReference>
<keyword evidence="2" id="KW-1185">Reference proteome</keyword>
<dbReference type="InterPro" id="IPR016545">
    <property type="entry name" value="UCP009120_prtse"/>
</dbReference>
<dbReference type="AlphaFoldDB" id="G7QD89"/>
<protein>
    <recommendedName>
        <fullName evidence="3">20S proteasome A and B subunits</fullName>
    </recommendedName>
</protein>
<organism evidence="1 2">
    <name type="scientific">Solidesulfovibrio carbinoliphilus subsp. oakridgensis</name>
    <dbReference type="NCBI Taxonomy" id="694327"/>
    <lineage>
        <taxon>Bacteria</taxon>
        <taxon>Pseudomonadati</taxon>
        <taxon>Thermodesulfobacteriota</taxon>
        <taxon>Desulfovibrionia</taxon>
        <taxon>Desulfovibrionales</taxon>
        <taxon>Desulfovibrionaceae</taxon>
        <taxon>Solidesulfovibrio</taxon>
    </lineage>
</organism>
<dbReference type="HOGENOM" id="CLU_066183_1_0_7"/>
<accession>G7QD89</accession>
<dbReference type="RefSeq" id="WP_009179841.1">
    <property type="nucleotide sequence ID" value="NZ_CM001368.1"/>
</dbReference>
<evidence type="ECO:0000313" key="1">
    <source>
        <dbReference type="EMBL" id="EHJ46395.1"/>
    </source>
</evidence>
<proteinExistence type="predicted"/>
<dbReference type="EMBL" id="CM001368">
    <property type="protein sequence ID" value="EHJ46395.1"/>
    <property type="molecule type" value="Genomic_DNA"/>
</dbReference>
<dbReference type="SUPFAM" id="SSF56235">
    <property type="entry name" value="N-terminal nucleophile aminohydrolases (Ntn hydrolases)"/>
    <property type="match status" value="1"/>
</dbReference>
<dbReference type="InterPro" id="IPR029055">
    <property type="entry name" value="Ntn_hydrolases_N"/>
</dbReference>
<gene>
    <name evidence="1" type="ORF">DFW101_0378</name>
</gene>
<reference evidence="2" key="1">
    <citation type="journal article" date="2015" name="Genome Announc.">
        <title>High-Quality Draft Genome Sequence of Desulfovibrio carbinoliphilus FW-101-2B, an Organic Acid-Oxidizing Sulfate-Reducing Bacterium Isolated from Uranium(VI)-Contaminated Groundwater.</title>
        <authorList>
            <person name="Ramsay B.D."/>
            <person name="Hwang C."/>
            <person name="Woo H.L."/>
            <person name="Carroll S.L."/>
            <person name="Lucas S."/>
            <person name="Han J."/>
            <person name="Lapidus A.L."/>
            <person name="Cheng J.F."/>
            <person name="Goodwin L.A."/>
            <person name="Pitluck S."/>
            <person name="Peters L."/>
            <person name="Chertkov O."/>
            <person name="Held B."/>
            <person name="Detter J.C."/>
            <person name="Han C.S."/>
            <person name="Tapia R."/>
            <person name="Land M.L."/>
            <person name="Hauser L.J."/>
            <person name="Kyrpides N.C."/>
            <person name="Ivanova N.N."/>
            <person name="Mikhailova N."/>
            <person name="Pagani I."/>
            <person name="Woyke T."/>
            <person name="Arkin A.P."/>
            <person name="Dehal P."/>
            <person name="Chivian D."/>
            <person name="Criddle C.S."/>
            <person name="Wu W."/>
            <person name="Chakraborty R."/>
            <person name="Hazen T.C."/>
            <person name="Fields M.W."/>
        </authorList>
    </citation>
    <scope>NUCLEOTIDE SEQUENCE [LARGE SCALE GENOMIC DNA]</scope>
    <source>
        <strain evidence="2">FW-101-2B</strain>
    </source>
</reference>
<evidence type="ECO:0000313" key="2">
    <source>
        <dbReference type="Proteomes" id="UP000004662"/>
    </source>
</evidence>
<evidence type="ECO:0008006" key="3">
    <source>
        <dbReference type="Google" id="ProtNLM"/>
    </source>
</evidence>